<reference evidence="1 2" key="1">
    <citation type="submission" date="2016-04" db="EMBL/GenBank/DDBJ databases">
        <authorList>
            <person name="Evans L.H."/>
            <person name="Alamgir A."/>
            <person name="Owens N."/>
            <person name="Weber N.D."/>
            <person name="Virtaneva K."/>
            <person name="Barbian K."/>
            <person name="Babar A."/>
            <person name="Rosenke K."/>
        </authorList>
    </citation>
    <scope>NUCLEOTIDE SEQUENCE [LARGE SCALE GENOMIC DNA]</scope>
    <source>
        <strain evidence="1 2">LMa1</strain>
    </source>
</reference>
<evidence type="ECO:0000313" key="2">
    <source>
        <dbReference type="Proteomes" id="UP000078532"/>
    </source>
</evidence>
<sequence length="111" mass="12938">MSYIVWKPIAERPRAYVFLGCEKQKNEKRSIYLGATPERAAARLRKLIGINDEYFHLVTELYRGRPGRKPQKSDQEKVIRSLLRLKARYKDEYVQSILEKALSDLGNNVAL</sequence>
<protein>
    <submittedName>
        <fullName evidence="1">Uncharacterized protein</fullName>
    </submittedName>
</protein>
<keyword evidence="2" id="KW-1185">Reference proteome</keyword>
<gene>
    <name evidence="1" type="ORF">A6M21_00040</name>
</gene>
<dbReference type="OrthoDB" id="1812737at2"/>
<comment type="caution">
    <text evidence="1">The sequence shown here is derived from an EMBL/GenBank/DDBJ whole genome shotgun (WGS) entry which is preliminary data.</text>
</comment>
<proteinExistence type="predicted"/>
<dbReference type="AlphaFoldDB" id="A0A1B7LDP1"/>
<name>A0A1B7LDP1_9FIRM</name>
<dbReference type="Proteomes" id="UP000078532">
    <property type="component" value="Unassembled WGS sequence"/>
</dbReference>
<dbReference type="RefSeq" id="WP_066668722.1">
    <property type="nucleotide sequence ID" value="NZ_LYVF01000165.1"/>
</dbReference>
<organism evidence="1 2">
    <name type="scientific">Desulfotomaculum copahuensis</name>
    <dbReference type="NCBI Taxonomy" id="1838280"/>
    <lineage>
        <taxon>Bacteria</taxon>
        <taxon>Bacillati</taxon>
        <taxon>Bacillota</taxon>
        <taxon>Clostridia</taxon>
        <taxon>Eubacteriales</taxon>
        <taxon>Desulfotomaculaceae</taxon>
        <taxon>Desulfotomaculum</taxon>
    </lineage>
</organism>
<dbReference type="EMBL" id="LYVF01000165">
    <property type="protein sequence ID" value="OAT81228.1"/>
    <property type="molecule type" value="Genomic_DNA"/>
</dbReference>
<evidence type="ECO:0000313" key="1">
    <source>
        <dbReference type="EMBL" id="OAT81228.1"/>
    </source>
</evidence>
<accession>A0A1B7LDP1</accession>